<dbReference type="Gene3D" id="3.30.70.970">
    <property type="entry name" value="RraB-like"/>
    <property type="match status" value="1"/>
</dbReference>
<dbReference type="SUPFAM" id="SSF89946">
    <property type="entry name" value="Hypothetical protein VC0424"/>
    <property type="match status" value="1"/>
</dbReference>
<gene>
    <name evidence="3" type="ORF">Spa11_08110</name>
</gene>
<dbReference type="KEGG" id="bmei:Spa11_08110"/>
<dbReference type="RefSeq" id="WP_145108222.1">
    <property type="nucleotide sequence ID" value="NZ_CP036349.1"/>
</dbReference>
<dbReference type="AlphaFoldDB" id="A0A518K4C0"/>
<dbReference type="Proteomes" id="UP000316426">
    <property type="component" value="Chromosome"/>
</dbReference>
<keyword evidence="4" id="KW-1185">Reference proteome</keyword>
<evidence type="ECO:0008006" key="5">
    <source>
        <dbReference type="Google" id="ProtNLM"/>
    </source>
</evidence>
<dbReference type="Pfam" id="PF05117">
    <property type="entry name" value="DUF695"/>
    <property type="match status" value="1"/>
</dbReference>
<dbReference type="EMBL" id="CP036349">
    <property type="protein sequence ID" value="QDV72630.1"/>
    <property type="molecule type" value="Genomic_DNA"/>
</dbReference>
<evidence type="ECO:0000313" key="4">
    <source>
        <dbReference type="Proteomes" id="UP000316426"/>
    </source>
</evidence>
<dbReference type="InterPro" id="IPR036701">
    <property type="entry name" value="RraB-like_sf"/>
</dbReference>
<name>A0A518K4C0_9BACT</name>
<accession>A0A518K4C0</accession>
<dbReference type="Pfam" id="PF06877">
    <property type="entry name" value="RraB"/>
    <property type="match status" value="1"/>
</dbReference>
<dbReference type="InterPro" id="IPR009671">
    <property type="entry name" value="RraB_dom"/>
</dbReference>
<sequence length="252" mass="28841">MSDHWEIYLCQVEDKPASILFDVGIRQQAPVPALDWVGWLRLHMRDPRPDGLSSNSEYDRLIEIEESVSTAVNQARCSIAYVGRNTGNAKRDFFFYSDNQICLESLLAQAMVGYPEYQFEVGGREDAEWDIYLGFLYPDSRTWQVISDRKLTDRLAQDGDNGTIPRDVSHWAYFKTVESRTKFIEQFTSDGFSVEQQFSSDESELQHCVVLTRNHAVDPDNIHTISLRMHDTAADLGGSYDGWETPIVKQTP</sequence>
<evidence type="ECO:0000313" key="3">
    <source>
        <dbReference type="EMBL" id="QDV72630.1"/>
    </source>
</evidence>
<reference evidence="3 4" key="1">
    <citation type="submission" date="2019-02" db="EMBL/GenBank/DDBJ databases">
        <title>Deep-cultivation of Planctomycetes and their phenomic and genomic characterization uncovers novel biology.</title>
        <authorList>
            <person name="Wiegand S."/>
            <person name="Jogler M."/>
            <person name="Boedeker C."/>
            <person name="Pinto D."/>
            <person name="Vollmers J."/>
            <person name="Rivas-Marin E."/>
            <person name="Kohn T."/>
            <person name="Peeters S.H."/>
            <person name="Heuer A."/>
            <person name="Rast P."/>
            <person name="Oberbeckmann S."/>
            <person name="Bunk B."/>
            <person name="Jeske O."/>
            <person name="Meyerdierks A."/>
            <person name="Storesund J.E."/>
            <person name="Kallscheuer N."/>
            <person name="Luecker S."/>
            <person name="Lage O.M."/>
            <person name="Pohl T."/>
            <person name="Merkel B.J."/>
            <person name="Hornburger P."/>
            <person name="Mueller R.-W."/>
            <person name="Bruemmer F."/>
            <person name="Labrenz M."/>
            <person name="Spormann A.M."/>
            <person name="Op den Camp H."/>
            <person name="Overmann J."/>
            <person name="Amann R."/>
            <person name="Jetten M.S.M."/>
            <person name="Mascher T."/>
            <person name="Medema M.H."/>
            <person name="Devos D.P."/>
            <person name="Kaster A.-K."/>
            <person name="Ovreas L."/>
            <person name="Rohde M."/>
            <person name="Galperin M.Y."/>
            <person name="Jogler C."/>
        </authorList>
    </citation>
    <scope>NUCLEOTIDE SEQUENCE [LARGE SCALE GENOMIC DNA]</scope>
    <source>
        <strain evidence="3 4">Spa11</strain>
    </source>
</reference>
<proteinExistence type="predicted"/>
<feature type="domain" description="DUF695" evidence="1">
    <location>
        <begin position="3"/>
        <end position="137"/>
    </location>
</feature>
<evidence type="ECO:0000259" key="1">
    <source>
        <dbReference type="Pfam" id="PF05117"/>
    </source>
</evidence>
<evidence type="ECO:0000259" key="2">
    <source>
        <dbReference type="Pfam" id="PF06877"/>
    </source>
</evidence>
<feature type="domain" description="Regulator of ribonuclease activity B" evidence="2">
    <location>
        <begin position="147"/>
        <end position="245"/>
    </location>
</feature>
<protein>
    <recommendedName>
        <fullName evidence="5">DUF695 domain-containing protein</fullName>
    </recommendedName>
</protein>
<organism evidence="3 4">
    <name type="scientific">Botrimarina mediterranea</name>
    <dbReference type="NCBI Taxonomy" id="2528022"/>
    <lineage>
        <taxon>Bacteria</taxon>
        <taxon>Pseudomonadati</taxon>
        <taxon>Planctomycetota</taxon>
        <taxon>Planctomycetia</taxon>
        <taxon>Pirellulales</taxon>
        <taxon>Lacipirellulaceae</taxon>
        <taxon>Botrimarina</taxon>
    </lineage>
</organism>
<dbReference type="InterPro" id="IPR016097">
    <property type="entry name" value="DUF695"/>
</dbReference>